<dbReference type="Gene3D" id="1.20.1250.20">
    <property type="entry name" value="MFS general substrate transporter like domains"/>
    <property type="match status" value="2"/>
</dbReference>
<feature type="transmembrane region" description="Helical" evidence="5">
    <location>
        <begin position="212"/>
        <end position="233"/>
    </location>
</feature>
<dbReference type="Pfam" id="PF07690">
    <property type="entry name" value="MFS_1"/>
    <property type="match status" value="1"/>
</dbReference>
<evidence type="ECO:0000259" key="6">
    <source>
        <dbReference type="PROSITE" id="PS50850"/>
    </source>
</evidence>
<dbReference type="PROSITE" id="PS50850">
    <property type="entry name" value="MFS"/>
    <property type="match status" value="1"/>
</dbReference>
<feature type="transmembrane region" description="Helical" evidence="5">
    <location>
        <begin position="406"/>
        <end position="424"/>
    </location>
</feature>
<feature type="transmembrane region" description="Helical" evidence="5">
    <location>
        <begin position="431"/>
        <end position="452"/>
    </location>
</feature>
<feature type="transmembrane region" description="Helical" evidence="5">
    <location>
        <begin position="183"/>
        <end position="205"/>
    </location>
</feature>
<feature type="transmembrane region" description="Helical" evidence="5">
    <location>
        <begin position="155"/>
        <end position="177"/>
    </location>
</feature>
<evidence type="ECO:0000256" key="4">
    <source>
        <dbReference type="ARBA" id="ARBA00023136"/>
    </source>
</evidence>
<protein>
    <submittedName>
        <fullName evidence="7">Sugar phosphate exchanger 2</fullName>
    </submittedName>
</protein>
<evidence type="ECO:0000313" key="7">
    <source>
        <dbReference type="EMBL" id="MDE51349.1"/>
    </source>
</evidence>
<dbReference type="InterPro" id="IPR011701">
    <property type="entry name" value="MFS"/>
</dbReference>
<dbReference type="SUPFAM" id="SSF103473">
    <property type="entry name" value="MFS general substrate transporter"/>
    <property type="match status" value="1"/>
</dbReference>
<reference evidence="7" key="1">
    <citation type="submission" date="2018-10" db="EMBL/GenBank/DDBJ databases">
        <title>Transcriptome assembly of Aceria tosichella (Wheat curl mite) Type 2.</title>
        <authorList>
            <person name="Scully E.D."/>
            <person name="Geib S.M."/>
            <person name="Palmer N.A."/>
            <person name="Gupta A.K."/>
            <person name="Sarath G."/>
            <person name="Tatineni S."/>
        </authorList>
    </citation>
    <scope>NUCLEOTIDE SEQUENCE</scope>
    <source>
        <strain evidence="7">LincolnNE</strain>
    </source>
</reference>
<dbReference type="GO" id="GO:0016020">
    <property type="term" value="C:membrane"/>
    <property type="evidence" value="ECO:0007669"/>
    <property type="project" value="UniProtKB-SubCell"/>
</dbReference>
<name>A0A6G1SLU5_9ACAR</name>
<feature type="transmembrane region" description="Helical" evidence="5">
    <location>
        <begin position="60"/>
        <end position="78"/>
    </location>
</feature>
<feature type="transmembrane region" description="Helical" evidence="5">
    <location>
        <begin position="370"/>
        <end position="391"/>
    </location>
</feature>
<accession>A0A6G1SLU5</accession>
<keyword evidence="3 5" id="KW-1133">Transmembrane helix</keyword>
<dbReference type="PANTHER" id="PTHR43184:SF12">
    <property type="entry name" value="SUGAR PHOSPHATE EXCHANGER 3"/>
    <property type="match status" value="1"/>
</dbReference>
<dbReference type="InterPro" id="IPR036259">
    <property type="entry name" value="MFS_trans_sf"/>
</dbReference>
<sequence length="567" mass="61628">MTSTPSENSLQVMAKEMVSPQSSSNSLNHLIRPERANKPIGISLFGSCFNFSTEQSKQNFHKALVLLLTFIAYAAFHMGRRPFSIVKNVLNRDCSKFYNRTTTDNIGVGGGGVDTDPLLDNDYPEVNATYLANPYSKDTSCDWAPFNDDATANKLLAYLDTAFLASYAICMFGSGVIAERTNLRYLITLGMMLSGLSLIAFGVSYQLDIHSMFYFILIQIFAGAAQSTGWPVVVTCVGNWFDDSSRGTVYGIWNSHTNLGNILGATIAGYFVESDWGLSFIWPGVIMIVVGIILFLFLVPSPKDVNLRKPDENLSIETREAATIISAACQKPTELNSDLENNKVATISPSGSHEKLKAVSFMTALKIPGVIEYSFCLFFSKLVSYTFLYWLPRYIASSTTNNSEHSAYLSTPFDIGGIAGAILAGHLSDRFKVNGIICNIMLLMAIPSMFSYQKFGAYSSMHNILLQLVVGLLVNGPYCLITTSVSADLGYRIKDGHAMATVSAIIDGMGSVGAVLGPLFAGLVPEGDWSAVFLMLMLSDVLAALCIARITIQDIKSVFCSTKPSSG</sequence>
<evidence type="ECO:0000256" key="3">
    <source>
        <dbReference type="ARBA" id="ARBA00022989"/>
    </source>
</evidence>
<evidence type="ECO:0000256" key="5">
    <source>
        <dbReference type="SAM" id="Phobius"/>
    </source>
</evidence>
<feature type="transmembrane region" description="Helical" evidence="5">
    <location>
        <begin position="280"/>
        <end position="299"/>
    </location>
</feature>
<feature type="transmembrane region" description="Helical" evidence="5">
    <location>
        <begin position="499"/>
        <end position="523"/>
    </location>
</feature>
<comment type="subcellular location">
    <subcellularLocation>
        <location evidence="1">Membrane</location>
        <topology evidence="1">Multi-pass membrane protein</topology>
    </subcellularLocation>
</comment>
<evidence type="ECO:0000256" key="2">
    <source>
        <dbReference type="ARBA" id="ARBA00022692"/>
    </source>
</evidence>
<dbReference type="InterPro" id="IPR020846">
    <property type="entry name" value="MFS_dom"/>
</dbReference>
<evidence type="ECO:0000256" key="1">
    <source>
        <dbReference type="ARBA" id="ARBA00004141"/>
    </source>
</evidence>
<feature type="transmembrane region" description="Helical" evidence="5">
    <location>
        <begin position="529"/>
        <end position="548"/>
    </location>
</feature>
<dbReference type="AlphaFoldDB" id="A0A6G1SLU5"/>
<dbReference type="PANTHER" id="PTHR43184">
    <property type="entry name" value="MAJOR FACILITATOR SUPERFAMILY TRANSPORTER 16, ISOFORM B"/>
    <property type="match status" value="1"/>
</dbReference>
<proteinExistence type="predicted"/>
<feature type="domain" description="Major facilitator superfamily (MFS) profile" evidence="6">
    <location>
        <begin position="67"/>
        <end position="555"/>
    </location>
</feature>
<dbReference type="EMBL" id="GGYP01006578">
    <property type="protein sequence ID" value="MDE51349.1"/>
    <property type="molecule type" value="Transcribed_RNA"/>
</dbReference>
<feature type="transmembrane region" description="Helical" evidence="5">
    <location>
        <begin position="464"/>
        <end position="487"/>
    </location>
</feature>
<organism evidence="7">
    <name type="scientific">Aceria tosichella</name>
    <name type="common">wheat curl mite</name>
    <dbReference type="NCBI Taxonomy" id="561515"/>
    <lineage>
        <taxon>Eukaryota</taxon>
        <taxon>Metazoa</taxon>
        <taxon>Ecdysozoa</taxon>
        <taxon>Arthropoda</taxon>
        <taxon>Chelicerata</taxon>
        <taxon>Arachnida</taxon>
        <taxon>Acari</taxon>
        <taxon>Acariformes</taxon>
        <taxon>Trombidiformes</taxon>
        <taxon>Prostigmata</taxon>
        <taxon>Eupodina</taxon>
        <taxon>Eriophyoidea</taxon>
        <taxon>Eriophyidae</taxon>
        <taxon>Eriophyinae</taxon>
        <taxon>Aceriini</taxon>
        <taxon>Aceria</taxon>
    </lineage>
</organism>
<gene>
    <name evidence="7" type="primary">SLC37A2_1</name>
    <name evidence="7" type="ORF">g.11854</name>
</gene>
<keyword evidence="2 5" id="KW-0812">Transmembrane</keyword>
<keyword evidence="4 5" id="KW-0472">Membrane</keyword>
<dbReference type="GO" id="GO:0022857">
    <property type="term" value="F:transmembrane transporter activity"/>
    <property type="evidence" value="ECO:0007669"/>
    <property type="project" value="InterPro"/>
</dbReference>